<dbReference type="Pfam" id="PF00034">
    <property type="entry name" value="Cytochrom_C"/>
    <property type="match status" value="1"/>
</dbReference>
<sequence length="136" mass="13937">MRPFVFSLALSGGCALLLACAPNAMPEAGDGAAFFAENCVSCHGTSGQGDGPLAAGLDRKPTDLTLLARANGGSFPTARALSYIYGDPEQGHLARVMPQFGGAMADDLVPVDVDGVMTPTPRALAGLLAYLEAIQR</sequence>
<evidence type="ECO:0000259" key="6">
    <source>
        <dbReference type="PROSITE" id="PS51007"/>
    </source>
</evidence>
<feature type="chain" id="PRO_5015767031" evidence="5">
    <location>
        <begin position="25"/>
        <end position="136"/>
    </location>
</feature>
<keyword evidence="3 4" id="KW-0408">Iron</keyword>
<feature type="domain" description="Cytochrome c" evidence="6">
    <location>
        <begin position="26"/>
        <end position="120"/>
    </location>
</feature>
<gene>
    <name evidence="7" type="ORF">C8N31_108103</name>
</gene>
<accession>A0A2T6CCG2</accession>
<dbReference type="GO" id="GO:0009055">
    <property type="term" value="F:electron transfer activity"/>
    <property type="evidence" value="ECO:0007669"/>
    <property type="project" value="InterPro"/>
</dbReference>
<dbReference type="EMBL" id="QBKU01000008">
    <property type="protein sequence ID" value="PTX73195.1"/>
    <property type="molecule type" value="Genomic_DNA"/>
</dbReference>
<dbReference type="Proteomes" id="UP000244092">
    <property type="component" value="Unassembled WGS sequence"/>
</dbReference>
<feature type="signal peptide" evidence="5">
    <location>
        <begin position="1"/>
        <end position="24"/>
    </location>
</feature>
<keyword evidence="1 4" id="KW-0349">Heme</keyword>
<dbReference type="PROSITE" id="PS51257">
    <property type="entry name" value="PROKAR_LIPOPROTEIN"/>
    <property type="match status" value="1"/>
</dbReference>
<evidence type="ECO:0000256" key="3">
    <source>
        <dbReference type="ARBA" id="ARBA00023004"/>
    </source>
</evidence>
<evidence type="ECO:0000256" key="5">
    <source>
        <dbReference type="SAM" id="SignalP"/>
    </source>
</evidence>
<keyword evidence="2 4" id="KW-0479">Metal-binding</keyword>
<dbReference type="Gene3D" id="1.10.760.10">
    <property type="entry name" value="Cytochrome c-like domain"/>
    <property type="match status" value="1"/>
</dbReference>
<evidence type="ECO:0000256" key="4">
    <source>
        <dbReference type="PROSITE-ProRule" id="PRU00433"/>
    </source>
</evidence>
<evidence type="ECO:0000256" key="2">
    <source>
        <dbReference type="ARBA" id="ARBA00022723"/>
    </source>
</evidence>
<dbReference type="SUPFAM" id="SSF46626">
    <property type="entry name" value="Cytochrome c"/>
    <property type="match status" value="1"/>
</dbReference>
<dbReference type="GO" id="GO:0046872">
    <property type="term" value="F:metal ion binding"/>
    <property type="evidence" value="ECO:0007669"/>
    <property type="project" value="UniProtKB-KW"/>
</dbReference>
<dbReference type="RefSeq" id="WP_231476752.1">
    <property type="nucleotide sequence ID" value="NZ_CANMAK010000008.1"/>
</dbReference>
<dbReference type="GO" id="GO:0020037">
    <property type="term" value="F:heme binding"/>
    <property type="evidence" value="ECO:0007669"/>
    <property type="project" value="InterPro"/>
</dbReference>
<evidence type="ECO:0000256" key="1">
    <source>
        <dbReference type="ARBA" id="ARBA00022617"/>
    </source>
</evidence>
<keyword evidence="5" id="KW-0732">Signal</keyword>
<protein>
    <submittedName>
        <fullName evidence="7">Cbb3-type cytochrome c oxidase subunit III</fullName>
    </submittedName>
</protein>
<dbReference type="InterPro" id="IPR009056">
    <property type="entry name" value="Cyt_c-like_dom"/>
</dbReference>
<organism evidence="7 8">
    <name type="scientific">Sulfitobacter mediterraneus</name>
    <dbReference type="NCBI Taxonomy" id="83219"/>
    <lineage>
        <taxon>Bacteria</taxon>
        <taxon>Pseudomonadati</taxon>
        <taxon>Pseudomonadota</taxon>
        <taxon>Alphaproteobacteria</taxon>
        <taxon>Rhodobacterales</taxon>
        <taxon>Roseobacteraceae</taxon>
        <taxon>Sulfitobacter</taxon>
    </lineage>
</organism>
<dbReference type="AlphaFoldDB" id="A0A2T6CCG2"/>
<proteinExistence type="predicted"/>
<evidence type="ECO:0000313" key="8">
    <source>
        <dbReference type="Proteomes" id="UP000244092"/>
    </source>
</evidence>
<comment type="caution">
    <text evidence="7">The sequence shown here is derived from an EMBL/GenBank/DDBJ whole genome shotgun (WGS) entry which is preliminary data.</text>
</comment>
<dbReference type="PROSITE" id="PS51007">
    <property type="entry name" value="CYTC"/>
    <property type="match status" value="1"/>
</dbReference>
<dbReference type="InterPro" id="IPR036909">
    <property type="entry name" value="Cyt_c-like_dom_sf"/>
</dbReference>
<evidence type="ECO:0000313" key="7">
    <source>
        <dbReference type="EMBL" id="PTX73195.1"/>
    </source>
</evidence>
<reference evidence="7 8" key="1">
    <citation type="submission" date="2018-04" db="EMBL/GenBank/DDBJ databases">
        <title>Genomic Encyclopedia of Archaeal and Bacterial Type Strains, Phase II (KMG-II): from individual species to whole genera.</title>
        <authorList>
            <person name="Goeker M."/>
        </authorList>
    </citation>
    <scope>NUCLEOTIDE SEQUENCE [LARGE SCALE GENOMIC DNA]</scope>
    <source>
        <strain evidence="7 8">DSM 12244</strain>
    </source>
</reference>
<name>A0A2T6CCG2_9RHOB</name>